<accession>A0A448X1H7</accession>
<dbReference type="AlphaFoldDB" id="A0A448X1H7"/>
<comment type="caution">
    <text evidence="1">The sequence shown here is derived from an EMBL/GenBank/DDBJ whole genome shotgun (WGS) entry which is preliminary data.</text>
</comment>
<evidence type="ECO:0000313" key="1">
    <source>
        <dbReference type="EMBL" id="VEL25438.1"/>
    </source>
</evidence>
<dbReference type="Proteomes" id="UP000784294">
    <property type="component" value="Unassembled WGS sequence"/>
</dbReference>
<gene>
    <name evidence="1" type="ORF">PXEA_LOCUS18878</name>
</gene>
<sequence length="123" mass="13283">MQGGVWLGQTPAVASPIHLPGSRYSNLTGGQPTQQQPNHHGVYFQQTRGVVTSDRVATIRQVRQASPVLSAPAWEKKQAVMVWFHGGLFSTGSSTLELYNGAILAGKVSQQRGFEPSPPEKES</sequence>
<organism evidence="1 2">
    <name type="scientific">Protopolystoma xenopodis</name>
    <dbReference type="NCBI Taxonomy" id="117903"/>
    <lineage>
        <taxon>Eukaryota</taxon>
        <taxon>Metazoa</taxon>
        <taxon>Spiralia</taxon>
        <taxon>Lophotrochozoa</taxon>
        <taxon>Platyhelminthes</taxon>
        <taxon>Monogenea</taxon>
        <taxon>Polyopisthocotylea</taxon>
        <taxon>Polystomatidea</taxon>
        <taxon>Polystomatidae</taxon>
        <taxon>Protopolystoma</taxon>
    </lineage>
</organism>
<name>A0A448X1H7_9PLAT</name>
<proteinExistence type="predicted"/>
<keyword evidence="2" id="KW-1185">Reference proteome</keyword>
<dbReference type="InterPro" id="IPR029058">
    <property type="entry name" value="AB_hydrolase_fold"/>
</dbReference>
<reference evidence="1" key="1">
    <citation type="submission" date="2018-11" db="EMBL/GenBank/DDBJ databases">
        <authorList>
            <consortium name="Pathogen Informatics"/>
        </authorList>
    </citation>
    <scope>NUCLEOTIDE SEQUENCE</scope>
</reference>
<dbReference type="SUPFAM" id="SSF53474">
    <property type="entry name" value="alpha/beta-Hydrolases"/>
    <property type="match status" value="1"/>
</dbReference>
<protein>
    <submittedName>
        <fullName evidence="1">Uncharacterized protein</fullName>
    </submittedName>
</protein>
<evidence type="ECO:0000313" key="2">
    <source>
        <dbReference type="Proteomes" id="UP000784294"/>
    </source>
</evidence>
<dbReference type="EMBL" id="CAAALY010073954">
    <property type="protein sequence ID" value="VEL25438.1"/>
    <property type="molecule type" value="Genomic_DNA"/>
</dbReference>
<dbReference type="Gene3D" id="3.40.50.1820">
    <property type="entry name" value="alpha/beta hydrolase"/>
    <property type="match status" value="1"/>
</dbReference>